<evidence type="ECO:0000259" key="5">
    <source>
        <dbReference type="Pfam" id="PF17863"/>
    </source>
</evidence>
<comment type="caution">
    <text evidence="6">The sequence shown here is derived from an EMBL/GenBank/DDBJ whole genome shotgun (WGS) entry which is preliminary data.</text>
</comment>
<dbReference type="PIRSF" id="PIRSF002849">
    <property type="entry name" value="AAA_ATPase_chaperone_MoxR_prd"/>
    <property type="match status" value="1"/>
</dbReference>
<feature type="domain" description="ChlI/MoxR AAA lid" evidence="5">
    <location>
        <begin position="252"/>
        <end position="318"/>
    </location>
</feature>
<dbReference type="InterPro" id="IPR027417">
    <property type="entry name" value="P-loop_NTPase"/>
</dbReference>
<dbReference type="PANTHER" id="PTHR42759:SF1">
    <property type="entry name" value="MAGNESIUM-CHELATASE SUBUNIT CHLD"/>
    <property type="match status" value="1"/>
</dbReference>
<comment type="similarity">
    <text evidence="3">Belongs to the MoxR family.</text>
</comment>
<dbReference type="OrthoDB" id="9808397at2"/>
<dbReference type="Proteomes" id="UP000251889">
    <property type="component" value="Unassembled WGS sequence"/>
</dbReference>
<evidence type="ECO:0000256" key="2">
    <source>
        <dbReference type="ARBA" id="ARBA00022840"/>
    </source>
</evidence>
<dbReference type="InterPro" id="IPR050764">
    <property type="entry name" value="CbbQ/NirQ/NorQ/GpvN"/>
</dbReference>
<dbReference type="Gene3D" id="3.40.50.300">
    <property type="entry name" value="P-loop containing nucleotide triphosphate hydrolases"/>
    <property type="match status" value="1"/>
</dbReference>
<dbReference type="InterPro" id="IPR041628">
    <property type="entry name" value="ChlI/MoxR_AAA_lid"/>
</dbReference>
<dbReference type="PANTHER" id="PTHR42759">
    <property type="entry name" value="MOXR FAMILY PROTEIN"/>
    <property type="match status" value="1"/>
</dbReference>
<keyword evidence="2" id="KW-0067">ATP-binding</keyword>
<dbReference type="FunFam" id="3.40.50.300:FF:000640">
    <property type="entry name" value="MoxR family ATPase"/>
    <property type="match status" value="1"/>
</dbReference>
<dbReference type="InterPro" id="IPR011703">
    <property type="entry name" value="ATPase_AAA-3"/>
</dbReference>
<keyword evidence="7" id="KW-1185">Reference proteome</keyword>
<evidence type="ECO:0000259" key="4">
    <source>
        <dbReference type="Pfam" id="PF07726"/>
    </source>
</evidence>
<sequence>MEQVVAEKHQEHKEKVKQVYSEVAKVVVGQEYMVNRLMIGLFTNGHILLEGVPGLAKTLTVSTLAQVLHLDFQRIQFTPDLLPADLIGTMIYNQKEGKFDVKKGPIFANIILADEINRSPAKVQSALLEAMQEKQVTIGENTFKLDRPFLVMATQNPVDQEGTYPLPEAQVDRFMMKVFVDYPTKDQEIEIMRRISNMQFDYKVNTVLSKEDIFAIRDQINRVKISDSLERYIIELVYATRRPLDYNLKDLAQYIQFGASPRASINLNLAAKAVAYIDGRDYVLPEDIKDVAVDVMGHRIILNYEAEADNIKTSSVIKSILSKVPISK</sequence>
<organism evidence="6 7">
    <name type="scientific">Pseudochryseolinea flava</name>
    <dbReference type="NCBI Taxonomy" id="2059302"/>
    <lineage>
        <taxon>Bacteria</taxon>
        <taxon>Pseudomonadati</taxon>
        <taxon>Bacteroidota</taxon>
        <taxon>Cytophagia</taxon>
        <taxon>Cytophagales</taxon>
        <taxon>Fulvivirgaceae</taxon>
        <taxon>Pseudochryseolinea</taxon>
    </lineage>
</organism>
<name>A0A364Y805_9BACT</name>
<proteinExistence type="inferred from homology"/>
<dbReference type="Gene3D" id="1.10.8.80">
    <property type="entry name" value="Magnesium chelatase subunit I, C-Terminal domain"/>
    <property type="match status" value="1"/>
</dbReference>
<evidence type="ECO:0000313" key="6">
    <source>
        <dbReference type="EMBL" id="RAW03033.1"/>
    </source>
</evidence>
<evidence type="ECO:0000256" key="1">
    <source>
        <dbReference type="ARBA" id="ARBA00022741"/>
    </source>
</evidence>
<feature type="domain" description="ATPase AAA-3" evidence="4">
    <location>
        <begin position="46"/>
        <end position="176"/>
    </location>
</feature>
<keyword evidence="1" id="KW-0547">Nucleotide-binding</keyword>
<evidence type="ECO:0000256" key="3">
    <source>
        <dbReference type="ARBA" id="ARBA00061607"/>
    </source>
</evidence>
<reference evidence="6 7" key="1">
    <citation type="submission" date="2018-06" db="EMBL/GenBank/DDBJ databases">
        <title>Chryseolinea flavus sp. nov., a member of the phylum Bacteroidetes isolated from soil.</title>
        <authorList>
            <person name="Li Y."/>
            <person name="Wang J."/>
        </authorList>
    </citation>
    <scope>NUCLEOTIDE SEQUENCE [LARGE SCALE GENOMIC DNA]</scope>
    <source>
        <strain evidence="6 7">SDU1-6</strain>
    </source>
</reference>
<dbReference type="GO" id="GO:0005524">
    <property type="term" value="F:ATP binding"/>
    <property type="evidence" value="ECO:0007669"/>
    <property type="project" value="UniProtKB-KW"/>
</dbReference>
<dbReference type="Pfam" id="PF17863">
    <property type="entry name" value="AAA_lid_2"/>
    <property type="match status" value="1"/>
</dbReference>
<dbReference type="EMBL" id="QMFY01000001">
    <property type="protein sequence ID" value="RAW03033.1"/>
    <property type="molecule type" value="Genomic_DNA"/>
</dbReference>
<dbReference type="AlphaFoldDB" id="A0A364Y805"/>
<gene>
    <name evidence="6" type="ORF">DQQ10_02740</name>
</gene>
<dbReference type="SUPFAM" id="SSF52540">
    <property type="entry name" value="P-loop containing nucleoside triphosphate hydrolases"/>
    <property type="match status" value="1"/>
</dbReference>
<dbReference type="GO" id="GO:0016887">
    <property type="term" value="F:ATP hydrolysis activity"/>
    <property type="evidence" value="ECO:0007669"/>
    <property type="project" value="InterPro"/>
</dbReference>
<accession>A0A364Y805</accession>
<dbReference type="RefSeq" id="WP_112745247.1">
    <property type="nucleotide sequence ID" value="NZ_QMFY01000001.1"/>
</dbReference>
<dbReference type="CDD" id="cd00009">
    <property type="entry name" value="AAA"/>
    <property type="match status" value="1"/>
</dbReference>
<protein>
    <submittedName>
        <fullName evidence="6">ATPase</fullName>
    </submittedName>
</protein>
<dbReference type="Pfam" id="PF07726">
    <property type="entry name" value="AAA_3"/>
    <property type="match status" value="1"/>
</dbReference>
<evidence type="ECO:0000313" key="7">
    <source>
        <dbReference type="Proteomes" id="UP000251889"/>
    </source>
</evidence>